<evidence type="ECO:0000313" key="2">
    <source>
        <dbReference type="Proteomes" id="UP000076858"/>
    </source>
</evidence>
<organism evidence="1 2">
    <name type="scientific">Daphnia magna</name>
    <dbReference type="NCBI Taxonomy" id="35525"/>
    <lineage>
        <taxon>Eukaryota</taxon>
        <taxon>Metazoa</taxon>
        <taxon>Ecdysozoa</taxon>
        <taxon>Arthropoda</taxon>
        <taxon>Crustacea</taxon>
        <taxon>Branchiopoda</taxon>
        <taxon>Diplostraca</taxon>
        <taxon>Cladocera</taxon>
        <taxon>Anomopoda</taxon>
        <taxon>Daphniidae</taxon>
        <taxon>Daphnia</taxon>
    </lineage>
</organism>
<gene>
    <name evidence="1" type="ORF">APZ42_023899</name>
</gene>
<protein>
    <submittedName>
        <fullName evidence="1">Uncharacterized protein</fullName>
    </submittedName>
</protein>
<sequence>MFDKSPLRKFKRFVFVMNHFFASSRHLFCFPNVMRHDTDLITFKNKKRKEINLFSSGRNGYLDFQYPRTYGPKKEKD</sequence>
<comment type="caution">
    <text evidence="1">The sequence shown here is derived from an EMBL/GenBank/DDBJ whole genome shotgun (WGS) entry which is preliminary data.</text>
</comment>
<proteinExistence type="predicted"/>
<reference evidence="1 2" key="1">
    <citation type="submission" date="2016-03" db="EMBL/GenBank/DDBJ databases">
        <title>EvidentialGene: Evidence-directed Construction of Genes on Genomes.</title>
        <authorList>
            <person name="Gilbert D.G."/>
            <person name="Choi J.-H."/>
            <person name="Mockaitis K."/>
            <person name="Colbourne J."/>
            <person name="Pfrender M."/>
        </authorList>
    </citation>
    <scope>NUCLEOTIDE SEQUENCE [LARGE SCALE GENOMIC DNA]</scope>
    <source>
        <strain evidence="1 2">Xinb3</strain>
        <tissue evidence="1">Complete organism</tissue>
    </source>
</reference>
<evidence type="ECO:0000313" key="1">
    <source>
        <dbReference type="EMBL" id="KZS11149.1"/>
    </source>
</evidence>
<dbReference type="Proteomes" id="UP000076858">
    <property type="component" value="Unassembled WGS sequence"/>
</dbReference>
<dbReference type="EMBL" id="LRGB01001581">
    <property type="protein sequence ID" value="KZS11149.1"/>
    <property type="molecule type" value="Genomic_DNA"/>
</dbReference>
<accession>A0A164U8P1</accession>
<keyword evidence="2" id="KW-1185">Reference proteome</keyword>
<name>A0A164U8P1_9CRUS</name>
<dbReference type="AlphaFoldDB" id="A0A164U8P1"/>